<dbReference type="GO" id="GO:0005737">
    <property type="term" value="C:cytoplasm"/>
    <property type="evidence" value="ECO:0007669"/>
    <property type="project" value="TreeGrafter"/>
</dbReference>
<feature type="domain" description="DH" evidence="12">
    <location>
        <begin position="388"/>
        <end position="584"/>
    </location>
</feature>
<keyword evidence="7" id="KW-0206">Cytoskeleton</keyword>
<comment type="subcellular location">
    <subcellularLocation>
        <location evidence="1">Cytoplasm</location>
        <location evidence="1">Cytoskeleton</location>
    </subcellularLocation>
</comment>
<accession>A0AA36H0K3</accession>
<dbReference type="Proteomes" id="UP001176961">
    <property type="component" value="Unassembled WGS sequence"/>
</dbReference>
<keyword evidence="2" id="KW-0963">Cytoplasm</keyword>
<dbReference type="GO" id="GO:0046847">
    <property type="term" value="P:filopodium assembly"/>
    <property type="evidence" value="ECO:0007669"/>
    <property type="project" value="TreeGrafter"/>
</dbReference>
<dbReference type="GO" id="GO:0005085">
    <property type="term" value="F:guanyl-nucleotide exchange factor activity"/>
    <property type="evidence" value="ECO:0007669"/>
    <property type="project" value="UniProtKB-KW"/>
</dbReference>
<dbReference type="InterPro" id="IPR011993">
    <property type="entry name" value="PH-like_dom_sf"/>
</dbReference>
<feature type="compositionally biased region" description="Polar residues" evidence="9">
    <location>
        <begin position="174"/>
        <end position="190"/>
    </location>
</feature>
<dbReference type="InterPro" id="IPR035899">
    <property type="entry name" value="DBL_dom_sf"/>
</dbReference>
<reference evidence="14" key="1">
    <citation type="submission" date="2023-07" db="EMBL/GenBank/DDBJ databases">
        <authorList>
            <consortium name="CYATHOMIX"/>
        </authorList>
    </citation>
    <scope>NUCLEOTIDE SEQUENCE</scope>
    <source>
        <strain evidence="14">N/A</strain>
    </source>
</reference>
<proteinExistence type="predicted"/>
<dbReference type="SMART" id="SM00233">
    <property type="entry name" value="PH"/>
    <property type="match status" value="2"/>
</dbReference>
<dbReference type="EMBL" id="CATQJL010000305">
    <property type="protein sequence ID" value="CAJ0601712.1"/>
    <property type="molecule type" value="Genomic_DNA"/>
</dbReference>
<feature type="compositionally biased region" description="Polar residues" evidence="9">
    <location>
        <begin position="771"/>
        <end position="792"/>
    </location>
</feature>
<protein>
    <submittedName>
        <fullName evidence="14">Uncharacterized protein</fullName>
    </submittedName>
</protein>
<dbReference type="Pfam" id="PF00621">
    <property type="entry name" value="RhoGEF"/>
    <property type="match status" value="1"/>
</dbReference>
<dbReference type="PROSITE" id="PS50010">
    <property type="entry name" value="DH_2"/>
    <property type="match status" value="1"/>
</dbReference>
<evidence type="ECO:0000256" key="10">
    <source>
        <dbReference type="SAM" id="Phobius"/>
    </source>
</evidence>
<feature type="transmembrane region" description="Helical" evidence="10">
    <location>
        <begin position="20"/>
        <end position="40"/>
    </location>
</feature>
<feature type="domain" description="FYVE-type" evidence="13">
    <location>
        <begin position="833"/>
        <end position="882"/>
    </location>
</feature>
<keyword evidence="3" id="KW-0344">Guanine-nucleotide releasing factor</keyword>
<dbReference type="SMART" id="SM00325">
    <property type="entry name" value="RhoGEF"/>
    <property type="match status" value="1"/>
</dbReference>
<dbReference type="PANTHER" id="PTHR12673:SF271">
    <property type="entry name" value="FYVE, RHOGEF AND PH DOMAIN-CONTAINING PROTEIN TAG-77"/>
    <property type="match status" value="1"/>
</dbReference>
<dbReference type="InterPro" id="IPR000219">
    <property type="entry name" value="DH_dom"/>
</dbReference>
<dbReference type="InterPro" id="IPR013083">
    <property type="entry name" value="Znf_RING/FYVE/PHD"/>
</dbReference>
<dbReference type="InterPro" id="IPR000306">
    <property type="entry name" value="Znf_FYVE"/>
</dbReference>
<sequence>MAFEKKIWVKYVPFALNSLYELIVLWGGLSVCVFCLLVLVPSSTVIIHLLDERAKQQCCFCPVSISKTYPMPMADVNGGGSRGLVSARRDQILEKISTAQLQKGDASTGTGLENAIPAFSAFAALRPAPPVPAHRPRSSTTLSKPPIAPKPTHILQKRPTITVSASEDEPSSPLPNMSEQPSGSNASSPPSFVRERKNDGVSTPRASTTTRPQSTISSASTETGDMGEMSDSDFEEDRQSSGSSLQRPDNYLVGPGPHSFRRPSTLFLNGNPAIHEQIVEELRRRGILRASDHSKIAPAKTAIEKSAMMLSPSQTSSEPSPQPKPVRASSLSASSEKLENSASNRSSSTTTTSAETEVCVDGYSYIVEDKPVPDYNTGNEEEDKRLKKLHYAAKEFYTVQDSFLKYLTNMCEVYPAYVNEFGKRLGKDLLSRQGSQEHIVRELQILFQQLRGFHKALLEEFSTRLDSWSSLRPNMAEVILKYADFLKICKPFLLQKDRFVKELLRLREENKDFDNATVAFEQKILKRGVGAVVQQLDQVHQNFMRYKILMMSYNRYLEPGSEEQLKTTEAIAKLEKITQSVNDAMGLPSSEQLCRLYDRFQCHFDVFYRGRRLIREGEVLKQTRKEPQPRYLVLFSDTLWICRVMSGFTSSGLFDMGRSYMIPIEAVRTEISPHEDYERVLFIRSKVKSVILIMSSVDERRKWQADIENAREEKRRYKRRKSEALQRQKRQSMNPSAFDAPLNEESISSDQNTLEDNASVILPATTISATCNGQSATTSRRNSDSQDSSHPSTPVEEHPVTSQASYMRRKRADAVKPVWIPDESSSRCLMEGCGTVFNLINRRHHCRDCGWLICSACMGKAPLPKFQFKKEAVCSECYEKLETLYYEGKLFPTNLLVQGSDGTLRVKVPKDDRTIVVVEPQTLFVAPTNKMLKRINIEQRKLPSKVMYRNAKGGEIMRFAELSEGMVLKFYKAAYDFEPCEQYVIYGFTLKEKKADSGGTIFELRHRNQINTDRKEHLISFRVENEKSVAKWSKSLREGLGIEESP</sequence>
<gene>
    <name evidence="14" type="ORF">CYNAS_LOCUS13695</name>
</gene>
<dbReference type="SUPFAM" id="SSF50729">
    <property type="entry name" value="PH domain-like"/>
    <property type="match status" value="1"/>
</dbReference>
<dbReference type="InterPro" id="IPR051092">
    <property type="entry name" value="FYVE_RhoGEF_PH"/>
</dbReference>
<dbReference type="Gene3D" id="3.30.40.10">
    <property type="entry name" value="Zinc/RING finger domain, C3HC4 (zinc finger)"/>
    <property type="match status" value="1"/>
</dbReference>
<evidence type="ECO:0000313" key="14">
    <source>
        <dbReference type="EMBL" id="CAJ0601712.1"/>
    </source>
</evidence>
<evidence type="ECO:0000259" key="12">
    <source>
        <dbReference type="PROSITE" id="PS50010"/>
    </source>
</evidence>
<dbReference type="Pfam" id="PF01363">
    <property type="entry name" value="FYVE"/>
    <property type="match status" value="1"/>
</dbReference>
<evidence type="ECO:0000259" key="13">
    <source>
        <dbReference type="PROSITE" id="PS50178"/>
    </source>
</evidence>
<dbReference type="SUPFAM" id="SSF48065">
    <property type="entry name" value="DBL homology domain (DH-domain)"/>
    <property type="match status" value="1"/>
</dbReference>
<dbReference type="PROSITE" id="PS50178">
    <property type="entry name" value="ZF_FYVE"/>
    <property type="match status" value="1"/>
</dbReference>
<evidence type="ECO:0000256" key="7">
    <source>
        <dbReference type="ARBA" id="ARBA00023212"/>
    </source>
</evidence>
<keyword evidence="10" id="KW-0472">Membrane</keyword>
<feature type="compositionally biased region" description="Low complexity" evidence="9">
    <location>
        <begin position="329"/>
        <end position="354"/>
    </location>
</feature>
<evidence type="ECO:0000313" key="15">
    <source>
        <dbReference type="Proteomes" id="UP001176961"/>
    </source>
</evidence>
<dbReference type="SMART" id="SM00064">
    <property type="entry name" value="FYVE"/>
    <property type="match status" value="1"/>
</dbReference>
<organism evidence="14 15">
    <name type="scientific">Cylicocyclus nassatus</name>
    <name type="common">Nematode worm</name>
    <dbReference type="NCBI Taxonomy" id="53992"/>
    <lineage>
        <taxon>Eukaryota</taxon>
        <taxon>Metazoa</taxon>
        <taxon>Ecdysozoa</taxon>
        <taxon>Nematoda</taxon>
        <taxon>Chromadorea</taxon>
        <taxon>Rhabditida</taxon>
        <taxon>Rhabditina</taxon>
        <taxon>Rhabditomorpha</taxon>
        <taxon>Strongyloidea</taxon>
        <taxon>Strongylidae</taxon>
        <taxon>Cylicocyclus</taxon>
    </lineage>
</organism>
<keyword evidence="15" id="KW-1185">Reference proteome</keyword>
<keyword evidence="4" id="KW-0479">Metal-binding</keyword>
<feature type="region of interest" description="Disordered" evidence="9">
    <location>
        <begin position="712"/>
        <end position="743"/>
    </location>
</feature>
<dbReference type="GO" id="GO:0005856">
    <property type="term" value="C:cytoskeleton"/>
    <property type="evidence" value="ECO:0007669"/>
    <property type="project" value="UniProtKB-SubCell"/>
</dbReference>
<dbReference type="AlphaFoldDB" id="A0AA36H0K3"/>
<dbReference type="Gene3D" id="2.30.29.30">
    <property type="entry name" value="Pleckstrin-homology domain (PH domain)/Phosphotyrosine-binding domain (PTB)"/>
    <property type="match status" value="1"/>
</dbReference>
<evidence type="ECO:0000256" key="5">
    <source>
        <dbReference type="ARBA" id="ARBA00022771"/>
    </source>
</evidence>
<dbReference type="GO" id="GO:0007010">
    <property type="term" value="P:cytoskeleton organization"/>
    <property type="evidence" value="ECO:0007669"/>
    <property type="project" value="TreeGrafter"/>
</dbReference>
<evidence type="ECO:0000256" key="1">
    <source>
        <dbReference type="ARBA" id="ARBA00004245"/>
    </source>
</evidence>
<dbReference type="InterPro" id="IPR011011">
    <property type="entry name" value="Znf_FYVE_PHD"/>
</dbReference>
<dbReference type="InterPro" id="IPR017455">
    <property type="entry name" value="Znf_FYVE-rel"/>
</dbReference>
<keyword evidence="10" id="KW-1133">Transmembrane helix</keyword>
<evidence type="ECO:0000259" key="11">
    <source>
        <dbReference type="PROSITE" id="PS50003"/>
    </source>
</evidence>
<evidence type="ECO:0000256" key="6">
    <source>
        <dbReference type="ARBA" id="ARBA00022833"/>
    </source>
</evidence>
<dbReference type="InterPro" id="IPR001849">
    <property type="entry name" value="PH_domain"/>
</dbReference>
<keyword evidence="10" id="KW-0812">Transmembrane</keyword>
<dbReference type="PROSITE" id="PS50003">
    <property type="entry name" value="PH_DOMAIN"/>
    <property type="match status" value="1"/>
</dbReference>
<dbReference type="GO" id="GO:0008270">
    <property type="term" value="F:zinc ion binding"/>
    <property type="evidence" value="ECO:0007669"/>
    <property type="project" value="UniProtKB-KW"/>
</dbReference>
<evidence type="ECO:0000256" key="3">
    <source>
        <dbReference type="ARBA" id="ARBA00022658"/>
    </source>
</evidence>
<comment type="caution">
    <text evidence="14">The sequence shown here is derived from an EMBL/GenBank/DDBJ whole genome shotgun (WGS) entry which is preliminary data.</text>
</comment>
<evidence type="ECO:0000256" key="9">
    <source>
        <dbReference type="SAM" id="MobiDB-lite"/>
    </source>
</evidence>
<feature type="compositionally biased region" description="Polar residues" evidence="9">
    <location>
        <begin position="200"/>
        <end position="223"/>
    </location>
</feature>
<evidence type="ECO:0000256" key="4">
    <source>
        <dbReference type="ARBA" id="ARBA00022723"/>
    </source>
</evidence>
<feature type="region of interest" description="Disordered" evidence="9">
    <location>
        <begin position="771"/>
        <end position="809"/>
    </location>
</feature>
<feature type="region of interest" description="Disordered" evidence="9">
    <location>
        <begin position="127"/>
        <end position="265"/>
    </location>
</feature>
<dbReference type="SUPFAM" id="SSF57903">
    <property type="entry name" value="FYVE/PHD zinc finger"/>
    <property type="match status" value="1"/>
</dbReference>
<feature type="region of interest" description="Disordered" evidence="9">
    <location>
        <begin position="298"/>
        <end position="354"/>
    </location>
</feature>
<evidence type="ECO:0000256" key="2">
    <source>
        <dbReference type="ARBA" id="ARBA00022490"/>
    </source>
</evidence>
<dbReference type="PANTHER" id="PTHR12673">
    <property type="entry name" value="FACIOGENITAL DYSPLASIA PROTEIN"/>
    <property type="match status" value="1"/>
</dbReference>
<dbReference type="Gene3D" id="1.20.900.10">
    <property type="entry name" value="Dbl homology (DH) domain"/>
    <property type="match status" value="1"/>
</dbReference>
<feature type="domain" description="PH" evidence="11">
    <location>
        <begin position="612"/>
        <end position="712"/>
    </location>
</feature>
<name>A0AA36H0K3_CYLNA</name>
<keyword evidence="5 8" id="KW-0863">Zinc-finger</keyword>
<evidence type="ECO:0000256" key="8">
    <source>
        <dbReference type="PROSITE-ProRule" id="PRU00091"/>
    </source>
</evidence>
<keyword evidence="6" id="KW-0862">Zinc</keyword>